<evidence type="ECO:0000256" key="9">
    <source>
        <dbReference type="ARBA" id="ARBA00022679"/>
    </source>
</evidence>
<evidence type="ECO:0000256" key="7">
    <source>
        <dbReference type="ARBA" id="ARBA00022475"/>
    </source>
</evidence>
<evidence type="ECO:0000256" key="16">
    <source>
        <dbReference type="ARBA" id="ARBA00032853"/>
    </source>
</evidence>
<comment type="similarity">
    <text evidence="4 19">Belongs to the CobS family.</text>
</comment>
<dbReference type="PANTHER" id="PTHR34148:SF1">
    <property type="entry name" value="ADENOSYLCOBINAMIDE-GDP RIBAZOLETRANSFERASE"/>
    <property type="match status" value="1"/>
</dbReference>
<comment type="subcellular location">
    <subcellularLocation>
        <location evidence="2 19">Cell membrane</location>
        <topology evidence="2 19">Multi-pass membrane protein</topology>
    </subcellularLocation>
</comment>
<keyword evidence="13 19" id="KW-0472">Membrane</keyword>
<evidence type="ECO:0000256" key="19">
    <source>
        <dbReference type="HAMAP-Rule" id="MF_00719"/>
    </source>
</evidence>
<dbReference type="RefSeq" id="WP_091915366.1">
    <property type="nucleotide sequence ID" value="NZ_FOIQ01000002.1"/>
</dbReference>
<keyword evidence="8 19" id="KW-0169">Cobalamin biosynthesis</keyword>
<proteinExistence type="inferred from homology"/>
<comment type="catalytic activity">
    <reaction evidence="17 19">
        <text>alpha-ribazole + adenosylcob(III)inamide-GDP = adenosylcob(III)alamin + GMP + H(+)</text>
        <dbReference type="Rhea" id="RHEA:16049"/>
        <dbReference type="ChEBI" id="CHEBI:10329"/>
        <dbReference type="ChEBI" id="CHEBI:15378"/>
        <dbReference type="ChEBI" id="CHEBI:18408"/>
        <dbReference type="ChEBI" id="CHEBI:58115"/>
        <dbReference type="ChEBI" id="CHEBI:60487"/>
        <dbReference type="EC" id="2.7.8.26"/>
    </reaction>
</comment>
<feature type="transmembrane region" description="Helical" evidence="19">
    <location>
        <begin position="224"/>
        <end position="241"/>
    </location>
</feature>
<dbReference type="AlphaFoldDB" id="A0A1I0NHD2"/>
<evidence type="ECO:0000256" key="6">
    <source>
        <dbReference type="ARBA" id="ARBA00015850"/>
    </source>
</evidence>
<evidence type="ECO:0000256" key="2">
    <source>
        <dbReference type="ARBA" id="ARBA00004651"/>
    </source>
</evidence>
<keyword evidence="12 19" id="KW-1133">Transmembrane helix</keyword>
<dbReference type="PANTHER" id="PTHR34148">
    <property type="entry name" value="ADENOSYLCOBINAMIDE-GDP RIBAZOLETRANSFERASE"/>
    <property type="match status" value="1"/>
</dbReference>
<dbReference type="GO" id="GO:0005886">
    <property type="term" value="C:plasma membrane"/>
    <property type="evidence" value="ECO:0007669"/>
    <property type="project" value="UniProtKB-SubCell"/>
</dbReference>
<keyword evidence="10 19" id="KW-0812">Transmembrane</keyword>
<dbReference type="Pfam" id="PF02654">
    <property type="entry name" value="CobS"/>
    <property type="match status" value="1"/>
</dbReference>
<dbReference type="EC" id="2.7.8.26" evidence="5 19"/>
<reference evidence="20 21" key="1">
    <citation type="submission" date="2016-10" db="EMBL/GenBank/DDBJ databases">
        <authorList>
            <person name="de Groot N.N."/>
        </authorList>
    </citation>
    <scope>NUCLEOTIDE SEQUENCE [LARGE SCALE GENOMIC DNA]</scope>
    <source>
        <strain evidence="20 21">TC2-24</strain>
    </source>
</reference>
<sequence>MEIHIDPLRPKDQNSSERCRWYDRTWAAFIFFTRLPFWRLHKPPKTCYQAVVEHWPLTGWLTGSTMAAILYFGSMVVPYAIAVITAISMRMLMTGALHEDGLADFLDGFGGGGTDRQRILDIMKDSHIGTFGVLGLFIYVLLLGTVLFSMSPKMAALTILVADPYSKMVTSQLIMMMPYARQEDEAKAKTVYRKIDWKAGISLAIQGLLPMATFLYLTHLSWEMVIFLPCLIMYFLYLLIWRRLHGYTGDCCGAVYLLVELTTCLVVCTLTTNP</sequence>
<gene>
    <name evidence="19" type="primary">cobS</name>
    <name evidence="20" type="ORF">SAMN04487850_1241</name>
</gene>
<organism evidence="20 21">
    <name type="scientific">Prevotella aff. ruminicola Tc2-24</name>
    <dbReference type="NCBI Taxonomy" id="81582"/>
    <lineage>
        <taxon>Bacteria</taxon>
        <taxon>Pseudomonadati</taxon>
        <taxon>Bacteroidota</taxon>
        <taxon>Bacteroidia</taxon>
        <taxon>Bacteroidales</taxon>
        <taxon>Prevotellaceae</taxon>
        <taxon>Prevotella</taxon>
    </lineage>
</organism>
<comment type="catalytic activity">
    <reaction evidence="18 19">
        <text>alpha-ribazole 5'-phosphate + adenosylcob(III)inamide-GDP = adenosylcob(III)alamin 5'-phosphate + GMP + H(+)</text>
        <dbReference type="Rhea" id="RHEA:23560"/>
        <dbReference type="ChEBI" id="CHEBI:15378"/>
        <dbReference type="ChEBI" id="CHEBI:57918"/>
        <dbReference type="ChEBI" id="CHEBI:58115"/>
        <dbReference type="ChEBI" id="CHEBI:60487"/>
        <dbReference type="ChEBI" id="CHEBI:60493"/>
        <dbReference type="EC" id="2.7.8.26"/>
    </reaction>
</comment>
<evidence type="ECO:0000256" key="3">
    <source>
        <dbReference type="ARBA" id="ARBA00004663"/>
    </source>
</evidence>
<feature type="transmembrane region" description="Helical" evidence="19">
    <location>
        <begin position="60"/>
        <end position="87"/>
    </location>
</feature>
<evidence type="ECO:0000256" key="5">
    <source>
        <dbReference type="ARBA" id="ARBA00013200"/>
    </source>
</evidence>
<keyword evidence="11 19" id="KW-0460">Magnesium</keyword>
<dbReference type="HAMAP" id="MF_00719">
    <property type="entry name" value="CobS"/>
    <property type="match status" value="1"/>
</dbReference>
<dbReference type="Proteomes" id="UP000199373">
    <property type="component" value="Unassembled WGS sequence"/>
</dbReference>
<dbReference type="GO" id="GO:0051073">
    <property type="term" value="F:adenosylcobinamide-GDP ribazoletransferase activity"/>
    <property type="evidence" value="ECO:0007669"/>
    <property type="project" value="UniProtKB-UniRule"/>
</dbReference>
<keyword evidence="9 19" id="KW-0808">Transferase</keyword>
<evidence type="ECO:0000256" key="15">
    <source>
        <dbReference type="ARBA" id="ARBA00032605"/>
    </source>
</evidence>
<dbReference type="GO" id="GO:0008818">
    <property type="term" value="F:cobalamin 5'-phosphate synthase activity"/>
    <property type="evidence" value="ECO:0007669"/>
    <property type="project" value="UniProtKB-UniRule"/>
</dbReference>
<evidence type="ECO:0000256" key="12">
    <source>
        <dbReference type="ARBA" id="ARBA00022989"/>
    </source>
</evidence>
<evidence type="ECO:0000256" key="13">
    <source>
        <dbReference type="ARBA" id="ARBA00023136"/>
    </source>
</evidence>
<evidence type="ECO:0000313" key="20">
    <source>
        <dbReference type="EMBL" id="SEW00713.1"/>
    </source>
</evidence>
<evidence type="ECO:0000256" key="1">
    <source>
        <dbReference type="ARBA" id="ARBA00001946"/>
    </source>
</evidence>
<comment type="cofactor">
    <cofactor evidence="1 19">
        <name>Mg(2+)</name>
        <dbReference type="ChEBI" id="CHEBI:18420"/>
    </cofactor>
</comment>
<evidence type="ECO:0000256" key="11">
    <source>
        <dbReference type="ARBA" id="ARBA00022842"/>
    </source>
</evidence>
<evidence type="ECO:0000256" key="17">
    <source>
        <dbReference type="ARBA" id="ARBA00048623"/>
    </source>
</evidence>
<dbReference type="GO" id="GO:0009236">
    <property type="term" value="P:cobalamin biosynthetic process"/>
    <property type="evidence" value="ECO:0007669"/>
    <property type="project" value="UniProtKB-UniRule"/>
</dbReference>
<keyword evidence="21" id="KW-1185">Reference proteome</keyword>
<accession>A0A1I0NHD2</accession>
<evidence type="ECO:0000256" key="10">
    <source>
        <dbReference type="ARBA" id="ARBA00022692"/>
    </source>
</evidence>
<evidence type="ECO:0000256" key="14">
    <source>
        <dbReference type="ARBA" id="ARBA00025228"/>
    </source>
</evidence>
<dbReference type="EMBL" id="FOIQ01000002">
    <property type="protein sequence ID" value="SEW00713.1"/>
    <property type="molecule type" value="Genomic_DNA"/>
</dbReference>
<protein>
    <recommendedName>
        <fullName evidence="6 19">Adenosylcobinamide-GDP ribazoletransferase</fullName>
        <ecNumber evidence="5 19">2.7.8.26</ecNumber>
    </recommendedName>
    <alternativeName>
        <fullName evidence="16 19">Cobalamin synthase</fullName>
    </alternativeName>
    <alternativeName>
        <fullName evidence="15 19">Cobalamin-5'-phosphate synthase</fullName>
    </alternativeName>
</protein>
<keyword evidence="7 19" id="KW-1003">Cell membrane</keyword>
<comment type="pathway">
    <text evidence="3 19">Cofactor biosynthesis; adenosylcobalamin biosynthesis; adenosylcobalamin from cob(II)yrinate a,c-diamide: step 7/7.</text>
</comment>
<feature type="transmembrane region" description="Helical" evidence="19">
    <location>
        <begin position="253"/>
        <end position="272"/>
    </location>
</feature>
<feature type="transmembrane region" description="Helical" evidence="19">
    <location>
        <begin position="128"/>
        <end position="148"/>
    </location>
</feature>
<evidence type="ECO:0000256" key="18">
    <source>
        <dbReference type="ARBA" id="ARBA00049504"/>
    </source>
</evidence>
<dbReference type="UniPathway" id="UPA00148">
    <property type="reaction ID" value="UER00238"/>
</dbReference>
<name>A0A1I0NHD2_9BACT</name>
<evidence type="ECO:0000256" key="8">
    <source>
        <dbReference type="ARBA" id="ARBA00022573"/>
    </source>
</evidence>
<evidence type="ECO:0000256" key="4">
    <source>
        <dbReference type="ARBA" id="ARBA00010561"/>
    </source>
</evidence>
<comment type="function">
    <text evidence="14 19">Joins adenosylcobinamide-GDP and alpha-ribazole to generate adenosylcobalamin (Ado-cobalamin). Also synthesizes adenosylcobalamin 5'-phosphate from adenosylcobinamide-GDP and alpha-ribazole 5'-phosphate.</text>
</comment>
<evidence type="ECO:0000313" key="21">
    <source>
        <dbReference type="Proteomes" id="UP000199373"/>
    </source>
</evidence>
<dbReference type="InterPro" id="IPR003805">
    <property type="entry name" value="CobS"/>
</dbReference>